<dbReference type="Proteomes" id="UP001153678">
    <property type="component" value="Unassembled WGS sequence"/>
</dbReference>
<evidence type="ECO:0000313" key="2">
    <source>
        <dbReference type="EMBL" id="CAI2162577.1"/>
    </source>
</evidence>
<comment type="caution">
    <text evidence="2">The sequence shown here is derived from an EMBL/GenBank/DDBJ whole genome shotgun (WGS) entry which is preliminary data.</text>
</comment>
<organism evidence="2 3">
    <name type="scientific">Funneliformis geosporum</name>
    <dbReference type="NCBI Taxonomy" id="1117311"/>
    <lineage>
        <taxon>Eukaryota</taxon>
        <taxon>Fungi</taxon>
        <taxon>Fungi incertae sedis</taxon>
        <taxon>Mucoromycota</taxon>
        <taxon>Glomeromycotina</taxon>
        <taxon>Glomeromycetes</taxon>
        <taxon>Glomerales</taxon>
        <taxon>Glomeraceae</taxon>
        <taxon>Funneliformis</taxon>
    </lineage>
</organism>
<dbReference type="EMBL" id="CAMKVN010000043">
    <property type="protein sequence ID" value="CAI2162577.1"/>
    <property type="molecule type" value="Genomic_DNA"/>
</dbReference>
<feature type="coiled-coil region" evidence="1">
    <location>
        <begin position="204"/>
        <end position="282"/>
    </location>
</feature>
<keyword evidence="1" id="KW-0175">Coiled coil</keyword>
<name>A0A9W4SAC4_9GLOM</name>
<dbReference type="AlphaFoldDB" id="A0A9W4SAC4"/>
<dbReference type="Gene3D" id="3.80.10.10">
    <property type="entry name" value="Ribonuclease Inhibitor"/>
    <property type="match status" value="1"/>
</dbReference>
<feature type="coiled-coil region" evidence="1">
    <location>
        <begin position="71"/>
        <end position="101"/>
    </location>
</feature>
<gene>
    <name evidence="2" type="ORF">FWILDA_LOCUS629</name>
</gene>
<evidence type="ECO:0000256" key="1">
    <source>
        <dbReference type="SAM" id="Coils"/>
    </source>
</evidence>
<keyword evidence="3" id="KW-1185">Reference proteome</keyword>
<protein>
    <submittedName>
        <fullName evidence="2">17838_t:CDS:1</fullName>
    </submittedName>
</protein>
<sequence length="349" mass="40772">MGELVLQDYPDLTEINLANHQLTALSINNCPNLKIINLRNNQLTKLELNTPNLEEIIAGQNELTTLDLTNCQQLKNIINTLVNLNQNFEELKEENKGLMEIVKVVKEGAEEKGLVITEAIQTKARTSGDYQKLIHQWNQGEDYNAEYDFDGSLDRLMQLLRVRNYLREKENKQITKSLLAKVVEANLPKERIEEKLGKIKLARLKELERKLVDHEEIKEELKEQIKDLETEFSEFKQKSAEEKQELENKYNLADGELKKWQLEFNQQSSEQIKQKLSEMENKSKSDSEAFQKEQAIVTNLREKNHQLWFAINNYLKATRTKKYALMKPVLTIKQAREFIVDLLIETEKT</sequence>
<dbReference type="InterPro" id="IPR032675">
    <property type="entry name" value="LRR_dom_sf"/>
</dbReference>
<evidence type="ECO:0000313" key="3">
    <source>
        <dbReference type="Proteomes" id="UP001153678"/>
    </source>
</evidence>
<proteinExistence type="predicted"/>
<reference evidence="2" key="1">
    <citation type="submission" date="2022-08" db="EMBL/GenBank/DDBJ databases">
        <authorList>
            <person name="Kallberg Y."/>
            <person name="Tangrot J."/>
            <person name="Rosling A."/>
        </authorList>
    </citation>
    <scope>NUCLEOTIDE SEQUENCE</scope>
    <source>
        <strain evidence="2">Wild A</strain>
    </source>
</reference>
<accession>A0A9W4SAC4</accession>
<dbReference type="SUPFAM" id="SSF52058">
    <property type="entry name" value="L domain-like"/>
    <property type="match status" value="1"/>
</dbReference>